<keyword evidence="2" id="KW-0547">Nucleotide-binding</keyword>
<dbReference type="InterPro" id="IPR007421">
    <property type="entry name" value="Schlafen_AlbA_2_dom"/>
</dbReference>
<dbReference type="Proteomes" id="UP001197741">
    <property type="component" value="Unassembled WGS sequence"/>
</dbReference>
<proteinExistence type="predicted"/>
<dbReference type="Pfam" id="PF04326">
    <property type="entry name" value="SLFN_AlbA_2"/>
    <property type="match status" value="1"/>
</dbReference>
<dbReference type="GO" id="GO:0005524">
    <property type="term" value="F:ATP binding"/>
    <property type="evidence" value="ECO:0007669"/>
    <property type="project" value="UniProtKB-KW"/>
</dbReference>
<dbReference type="Gene3D" id="3.30.950.30">
    <property type="entry name" value="Schlafen, AAA domain"/>
    <property type="match status" value="1"/>
</dbReference>
<sequence>MAEDKLFSGESKNIEYKVTVPEKSEKYMKTVVAFANGRGGRIYAEGTDFRGTESLF</sequence>
<dbReference type="AlphaFoldDB" id="A0AAW4UPB9"/>
<keyword evidence="2" id="KW-0067">ATP-binding</keyword>
<reference evidence="2" key="1">
    <citation type="submission" date="2021-10" db="EMBL/GenBank/DDBJ databases">
        <title>Collection of gut derived symbiotic bacterial strains cultured from healthy donors.</title>
        <authorList>
            <person name="Lin H."/>
            <person name="Littmann E."/>
            <person name="Kohout C."/>
            <person name="Pamer E.G."/>
        </authorList>
    </citation>
    <scope>NUCLEOTIDE SEQUENCE</scope>
    <source>
        <strain evidence="2">DFI.7.28A</strain>
    </source>
</reference>
<dbReference type="EMBL" id="JAJCJQ010000021">
    <property type="protein sequence ID" value="MCB6961618.1"/>
    <property type="molecule type" value="Genomic_DNA"/>
</dbReference>
<name>A0AAW4UPB9_9FIRM</name>
<protein>
    <submittedName>
        <fullName evidence="2">ATP-binding protein</fullName>
    </submittedName>
</protein>
<feature type="domain" description="Schlafen AlbA-2" evidence="1">
    <location>
        <begin position="10"/>
        <end position="43"/>
    </location>
</feature>
<evidence type="ECO:0000259" key="1">
    <source>
        <dbReference type="Pfam" id="PF04326"/>
    </source>
</evidence>
<dbReference type="RefSeq" id="WP_015515787.1">
    <property type="nucleotide sequence ID" value="NZ_JAAILW010000037.1"/>
</dbReference>
<comment type="caution">
    <text evidence="2">The sequence shown here is derived from an EMBL/GenBank/DDBJ whole genome shotgun (WGS) entry which is preliminary data.</text>
</comment>
<evidence type="ECO:0000313" key="3">
    <source>
        <dbReference type="Proteomes" id="UP001197741"/>
    </source>
</evidence>
<organism evidence="2 3">
    <name type="scientific">Agathobacter rectalis</name>
    <dbReference type="NCBI Taxonomy" id="39491"/>
    <lineage>
        <taxon>Bacteria</taxon>
        <taxon>Bacillati</taxon>
        <taxon>Bacillota</taxon>
        <taxon>Clostridia</taxon>
        <taxon>Lachnospirales</taxon>
        <taxon>Lachnospiraceae</taxon>
        <taxon>Agathobacter</taxon>
    </lineage>
</organism>
<accession>A0AAW4UPB9</accession>
<evidence type="ECO:0000313" key="2">
    <source>
        <dbReference type="EMBL" id="MCB6961618.1"/>
    </source>
</evidence>
<gene>
    <name evidence="2" type="ORF">LIZ82_12080</name>
</gene>
<dbReference type="InterPro" id="IPR038461">
    <property type="entry name" value="Schlafen_AlbA_2_dom_sf"/>
</dbReference>